<dbReference type="AlphaFoldDB" id="A0A3P7IP29"/>
<dbReference type="EMBL" id="UYYB01009767">
    <property type="protein sequence ID" value="VDM68719.1"/>
    <property type="molecule type" value="Genomic_DNA"/>
</dbReference>
<evidence type="ECO:0000256" key="1">
    <source>
        <dbReference type="SAM" id="Coils"/>
    </source>
</evidence>
<keyword evidence="3" id="KW-1185">Reference proteome</keyword>
<keyword evidence="1" id="KW-0175">Coiled coil</keyword>
<accession>A0A3P7IP29</accession>
<reference evidence="2 3" key="1">
    <citation type="submission" date="2018-11" db="EMBL/GenBank/DDBJ databases">
        <authorList>
            <consortium name="Pathogen Informatics"/>
        </authorList>
    </citation>
    <scope>NUCLEOTIDE SEQUENCE [LARGE SCALE GENOMIC DNA]</scope>
</reference>
<organism evidence="2 3">
    <name type="scientific">Strongylus vulgaris</name>
    <name type="common">Blood worm</name>
    <dbReference type="NCBI Taxonomy" id="40348"/>
    <lineage>
        <taxon>Eukaryota</taxon>
        <taxon>Metazoa</taxon>
        <taxon>Ecdysozoa</taxon>
        <taxon>Nematoda</taxon>
        <taxon>Chromadorea</taxon>
        <taxon>Rhabditida</taxon>
        <taxon>Rhabditina</taxon>
        <taxon>Rhabditomorpha</taxon>
        <taxon>Strongyloidea</taxon>
        <taxon>Strongylidae</taxon>
        <taxon>Strongylus</taxon>
    </lineage>
</organism>
<dbReference type="Proteomes" id="UP000270094">
    <property type="component" value="Unassembled WGS sequence"/>
</dbReference>
<gene>
    <name evidence="2" type="ORF">SVUK_LOCUS3717</name>
</gene>
<proteinExistence type="predicted"/>
<evidence type="ECO:0000313" key="2">
    <source>
        <dbReference type="EMBL" id="VDM68719.1"/>
    </source>
</evidence>
<name>A0A3P7IP29_STRVU</name>
<feature type="coiled-coil region" evidence="1">
    <location>
        <begin position="2"/>
        <end position="60"/>
    </location>
</feature>
<protein>
    <submittedName>
        <fullName evidence="2">Uncharacterized protein</fullName>
    </submittedName>
</protein>
<evidence type="ECO:0000313" key="3">
    <source>
        <dbReference type="Proteomes" id="UP000270094"/>
    </source>
</evidence>
<sequence>MKEEQCQLIDSLKCKVDQLEAEKLDLSMERGRFKALVEELREAKCLADTRVEELEEQESELLGKV</sequence>